<dbReference type="Gene3D" id="1.10.10.60">
    <property type="entry name" value="Homeodomain-like"/>
    <property type="match status" value="1"/>
</dbReference>
<dbReference type="SUPFAM" id="SSF46689">
    <property type="entry name" value="Homeodomain-like"/>
    <property type="match status" value="1"/>
</dbReference>
<dbReference type="InterPro" id="IPR009057">
    <property type="entry name" value="Homeodomain-like_sf"/>
</dbReference>
<evidence type="ECO:0000256" key="2">
    <source>
        <dbReference type="ARBA" id="ARBA00023125"/>
    </source>
</evidence>
<sequence>MGRVTPHPYRPSWARTVAGVGSVRILVGATVIGETPRVAIAEGEVALLISTSALPTARPERRRCAAFLVSESGRTHTLPPGRFLMVVAFPAAALEGVGLPRGARLPVDGASALFWPFFAFAWTVAMETAPQTGLSMYFTERLLQEMLTGVIVASIRVQDGLPGHQPYVAAMSMITAQAGDPMLTPSSIAEELNLSLRTLQRHFSAQNTTIEARIRSVRVEQAVRLLEDRVYDSLSVERIAQACGFSNGSSLARAFASEGRLSPTVVRESSRYRTVAVGERERRQPGSSSLAATAG</sequence>
<dbReference type="AlphaFoldDB" id="A0A443JFA8"/>
<dbReference type="GO" id="GO:0003700">
    <property type="term" value="F:DNA-binding transcription factor activity"/>
    <property type="evidence" value="ECO:0007669"/>
    <property type="project" value="InterPro"/>
</dbReference>
<evidence type="ECO:0000313" key="7">
    <source>
        <dbReference type="Proteomes" id="UP000285970"/>
    </source>
</evidence>
<evidence type="ECO:0000256" key="4">
    <source>
        <dbReference type="SAM" id="MobiDB-lite"/>
    </source>
</evidence>
<organism evidence="6 7">
    <name type="scientific">Microbacterium enclense</name>
    <dbReference type="NCBI Taxonomy" id="993073"/>
    <lineage>
        <taxon>Bacteria</taxon>
        <taxon>Bacillati</taxon>
        <taxon>Actinomycetota</taxon>
        <taxon>Actinomycetes</taxon>
        <taxon>Micrococcales</taxon>
        <taxon>Microbacteriaceae</taxon>
        <taxon>Microbacterium</taxon>
    </lineage>
</organism>
<feature type="region of interest" description="Disordered" evidence="4">
    <location>
        <begin position="276"/>
        <end position="295"/>
    </location>
</feature>
<keyword evidence="1" id="KW-0805">Transcription regulation</keyword>
<feature type="compositionally biased region" description="Polar residues" evidence="4">
    <location>
        <begin position="285"/>
        <end position="295"/>
    </location>
</feature>
<keyword evidence="2" id="KW-0238">DNA-binding</keyword>
<evidence type="ECO:0000313" key="6">
    <source>
        <dbReference type="EMBL" id="RWR19192.1"/>
    </source>
</evidence>
<dbReference type="InterPro" id="IPR018060">
    <property type="entry name" value="HTH_AraC"/>
</dbReference>
<dbReference type="PROSITE" id="PS01124">
    <property type="entry name" value="HTH_ARAC_FAMILY_2"/>
    <property type="match status" value="1"/>
</dbReference>
<dbReference type="EMBL" id="RBZY01000024">
    <property type="protein sequence ID" value="RWR19192.1"/>
    <property type="molecule type" value="Genomic_DNA"/>
</dbReference>
<reference evidence="6 7" key="1">
    <citation type="journal article" date="2018" name="Front. Microbiol.">
        <title>Novel Insights Into Bacterial Dimethylsulfoniopropionate Catabolism in the East China Sea.</title>
        <authorList>
            <person name="Liu J."/>
            <person name="Liu J."/>
            <person name="Zhang S.H."/>
            <person name="Liang J."/>
            <person name="Lin H."/>
            <person name="Song D."/>
            <person name="Yang G.P."/>
            <person name="Todd J.D."/>
            <person name="Zhang X.H."/>
        </authorList>
    </citation>
    <scope>NUCLEOTIDE SEQUENCE [LARGE SCALE GENOMIC DNA]</scope>
    <source>
        <strain evidence="6 7">ZYFD042</strain>
    </source>
</reference>
<gene>
    <name evidence="6" type="ORF">D8Y23_08250</name>
</gene>
<feature type="domain" description="HTH araC/xylS-type" evidence="5">
    <location>
        <begin position="168"/>
        <end position="269"/>
    </location>
</feature>
<protein>
    <submittedName>
        <fullName evidence="6">Helix-turn-helix domain-containing protein</fullName>
    </submittedName>
</protein>
<dbReference type="Pfam" id="PF12833">
    <property type="entry name" value="HTH_18"/>
    <property type="match status" value="1"/>
</dbReference>
<dbReference type="GO" id="GO:0043565">
    <property type="term" value="F:sequence-specific DNA binding"/>
    <property type="evidence" value="ECO:0007669"/>
    <property type="project" value="InterPro"/>
</dbReference>
<dbReference type="PANTHER" id="PTHR46796:SF6">
    <property type="entry name" value="ARAC SUBFAMILY"/>
    <property type="match status" value="1"/>
</dbReference>
<name>A0A443JFA8_9MICO</name>
<dbReference type="OrthoDB" id="4944076at2"/>
<dbReference type="SMART" id="SM00342">
    <property type="entry name" value="HTH_ARAC"/>
    <property type="match status" value="1"/>
</dbReference>
<keyword evidence="3" id="KW-0804">Transcription</keyword>
<accession>A0A443JFA8</accession>
<dbReference type="InterPro" id="IPR018062">
    <property type="entry name" value="HTH_AraC-typ_CS"/>
</dbReference>
<evidence type="ECO:0000256" key="3">
    <source>
        <dbReference type="ARBA" id="ARBA00023163"/>
    </source>
</evidence>
<evidence type="ECO:0000259" key="5">
    <source>
        <dbReference type="PROSITE" id="PS01124"/>
    </source>
</evidence>
<dbReference type="InterPro" id="IPR050204">
    <property type="entry name" value="AraC_XylS_family_regulators"/>
</dbReference>
<dbReference type="PANTHER" id="PTHR46796">
    <property type="entry name" value="HTH-TYPE TRANSCRIPTIONAL ACTIVATOR RHAS-RELATED"/>
    <property type="match status" value="1"/>
</dbReference>
<evidence type="ECO:0000256" key="1">
    <source>
        <dbReference type="ARBA" id="ARBA00023015"/>
    </source>
</evidence>
<dbReference type="Proteomes" id="UP000285970">
    <property type="component" value="Unassembled WGS sequence"/>
</dbReference>
<proteinExistence type="predicted"/>
<dbReference type="PROSITE" id="PS00041">
    <property type="entry name" value="HTH_ARAC_FAMILY_1"/>
    <property type="match status" value="1"/>
</dbReference>
<comment type="caution">
    <text evidence="6">The sequence shown here is derived from an EMBL/GenBank/DDBJ whole genome shotgun (WGS) entry which is preliminary data.</text>
</comment>